<evidence type="ECO:0000256" key="1">
    <source>
        <dbReference type="SAM" id="MobiDB-lite"/>
    </source>
</evidence>
<reference evidence="2 3" key="1">
    <citation type="submission" date="2024-04" db="EMBL/GenBank/DDBJ databases">
        <title>Phyllosticta paracitricarpa is synonymous to the EU quarantine fungus P. citricarpa based on phylogenomic analyses.</title>
        <authorList>
            <consortium name="Lawrence Berkeley National Laboratory"/>
            <person name="Van Ingen-Buijs V.A."/>
            <person name="Van Westerhoven A.C."/>
            <person name="Haridas S."/>
            <person name="Skiadas P."/>
            <person name="Martin F."/>
            <person name="Groenewald J.Z."/>
            <person name="Crous P.W."/>
            <person name="Seidl M.F."/>
        </authorList>
    </citation>
    <scope>NUCLEOTIDE SEQUENCE [LARGE SCALE GENOMIC DNA]</scope>
    <source>
        <strain evidence="2 3">CBS 123374</strain>
    </source>
</reference>
<organism evidence="2 3">
    <name type="scientific">Phyllosticta capitalensis</name>
    <dbReference type="NCBI Taxonomy" id="121624"/>
    <lineage>
        <taxon>Eukaryota</taxon>
        <taxon>Fungi</taxon>
        <taxon>Dikarya</taxon>
        <taxon>Ascomycota</taxon>
        <taxon>Pezizomycotina</taxon>
        <taxon>Dothideomycetes</taxon>
        <taxon>Dothideomycetes incertae sedis</taxon>
        <taxon>Botryosphaeriales</taxon>
        <taxon>Phyllostictaceae</taxon>
        <taxon>Phyllosticta</taxon>
    </lineage>
</organism>
<sequence length="278" mass="29588">MAVVFFFWSSNPPCTRRLCTIIAEAAFHPRSDCFRRTPFGQVRGDRRMNFHGSSFGYTSKAPKPGRARTRRVYTSRILSQTDHDDTSMQACLPTASSCHHIPRNPHPSSRAQRKRKRSVRRAGIQIGLHRIEISLAALDTGAITIGGGHRKIIANRAAAINVHVVVHNVALRIQGSLKSDDGAGVAVLVQLDAVAVGRVRGAGRGARCQAGLRAGAGAERRYRDGVEGVGAVVDDGGAADGGGCGGESRRGQEDESACGEHGGVRRRCVGISVGRPNG</sequence>
<evidence type="ECO:0000313" key="3">
    <source>
        <dbReference type="Proteomes" id="UP001492380"/>
    </source>
</evidence>
<accession>A0ABR1YHQ3</accession>
<evidence type="ECO:0000313" key="2">
    <source>
        <dbReference type="EMBL" id="KAK8229347.1"/>
    </source>
</evidence>
<dbReference type="Proteomes" id="UP001492380">
    <property type="component" value="Unassembled WGS sequence"/>
</dbReference>
<dbReference type="EMBL" id="JBBWRZ010000009">
    <property type="protein sequence ID" value="KAK8229347.1"/>
    <property type="molecule type" value="Genomic_DNA"/>
</dbReference>
<protein>
    <submittedName>
        <fullName evidence="2">Uncharacterized protein</fullName>
    </submittedName>
</protein>
<feature type="region of interest" description="Disordered" evidence="1">
    <location>
        <begin position="96"/>
        <end position="117"/>
    </location>
</feature>
<name>A0ABR1YHQ3_9PEZI</name>
<gene>
    <name evidence="2" type="ORF">HDK90DRAFT_354697</name>
</gene>
<keyword evidence="3" id="KW-1185">Reference proteome</keyword>
<comment type="caution">
    <text evidence="2">The sequence shown here is derived from an EMBL/GenBank/DDBJ whole genome shotgun (WGS) entry which is preliminary data.</text>
</comment>
<proteinExistence type="predicted"/>